<proteinExistence type="inferred from homology"/>
<dbReference type="Proteomes" id="UP000807469">
    <property type="component" value="Unassembled WGS sequence"/>
</dbReference>
<evidence type="ECO:0000256" key="4">
    <source>
        <dbReference type="ARBA" id="ARBA00018070"/>
    </source>
</evidence>
<keyword evidence="5" id="KW-0813">Transport</keyword>
<dbReference type="GO" id="GO:0000045">
    <property type="term" value="P:autophagosome assembly"/>
    <property type="evidence" value="ECO:0007669"/>
    <property type="project" value="TreeGrafter"/>
</dbReference>
<gene>
    <name evidence="14" type="ORF">BDN70DRAFT_887253</name>
</gene>
<evidence type="ECO:0000256" key="8">
    <source>
        <dbReference type="ARBA" id="ARBA00023055"/>
    </source>
</evidence>
<dbReference type="GO" id="GO:0005789">
    <property type="term" value="C:endoplasmic reticulum membrane"/>
    <property type="evidence" value="ECO:0007669"/>
    <property type="project" value="UniProtKB-SubCell"/>
</dbReference>
<reference evidence="14" key="1">
    <citation type="submission" date="2020-11" db="EMBL/GenBank/DDBJ databases">
        <authorList>
            <consortium name="DOE Joint Genome Institute"/>
            <person name="Ahrendt S."/>
            <person name="Riley R."/>
            <person name="Andreopoulos W."/>
            <person name="Labutti K."/>
            <person name="Pangilinan J."/>
            <person name="Ruiz-Duenas F.J."/>
            <person name="Barrasa J.M."/>
            <person name="Sanchez-Garcia M."/>
            <person name="Camarero S."/>
            <person name="Miyauchi S."/>
            <person name="Serrano A."/>
            <person name="Linde D."/>
            <person name="Babiker R."/>
            <person name="Drula E."/>
            <person name="Ayuso-Fernandez I."/>
            <person name="Pacheco R."/>
            <person name="Padilla G."/>
            <person name="Ferreira P."/>
            <person name="Barriuso J."/>
            <person name="Kellner H."/>
            <person name="Castanera R."/>
            <person name="Alfaro M."/>
            <person name="Ramirez L."/>
            <person name="Pisabarro A.G."/>
            <person name="Kuo A."/>
            <person name="Tritt A."/>
            <person name="Lipzen A."/>
            <person name="He G."/>
            <person name="Yan M."/>
            <person name="Ng V."/>
            <person name="Cullen D."/>
            <person name="Martin F."/>
            <person name="Rosso M.-N."/>
            <person name="Henrissat B."/>
            <person name="Hibbett D."/>
            <person name="Martinez A.T."/>
            <person name="Grigoriev I.V."/>
        </authorList>
    </citation>
    <scope>NUCLEOTIDE SEQUENCE</scope>
    <source>
        <strain evidence="14">CIRM-BRFM 674</strain>
    </source>
</reference>
<dbReference type="GO" id="GO:0034045">
    <property type="term" value="C:phagophore assembly site membrane"/>
    <property type="evidence" value="ECO:0007669"/>
    <property type="project" value="UniProtKB-SubCell"/>
</dbReference>
<evidence type="ECO:0000313" key="14">
    <source>
        <dbReference type="EMBL" id="KAF9472211.1"/>
    </source>
</evidence>
<dbReference type="GO" id="GO:0000422">
    <property type="term" value="P:autophagy of mitochondrion"/>
    <property type="evidence" value="ECO:0007669"/>
    <property type="project" value="TreeGrafter"/>
</dbReference>
<dbReference type="GO" id="GO:0034727">
    <property type="term" value="P:piecemeal microautophagy of the nucleus"/>
    <property type="evidence" value="ECO:0007669"/>
    <property type="project" value="TreeGrafter"/>
</dbReference>
<dbReference type="GO" id="GO:0061723">
    <property type="term" value="P:glycophagy"/>
    <property type="evidence" value="ECO:0007669"/>
    <property type="project" value="TreeGrafter"/>
</dbReference>
<feature type="region of interest" description="Disordered" evidence="13">
    <location>
        <begin position="1494"/>
        <end position="1513"/>
    </location>
</feature>
<comment type="catalytic activity">
    <reaction evidence="11">
        <text>a 1,2-diacyl-sn-glycero-3-phosphoethanolamine(in) = a 1,2-diacyl-sn-glycero-3-phosphoethanolamine(out)</text>
        <dbReference type="Rhea" id="RHEA:38895"/>
        <dbReference type="ChEBI" id="CHEBI:64612"/>
    </reaction>
</comment>
<evidence type="ECO:0000256" key="5">
    <source>
        <dbReference type="ARBA" id="ARBA00022448"/>
    </source>
</evidence>
<evidence type="ECO:0000256" key="13">
    <source>
        <dbReference type="SAM" id="MobiDB-lite"/>
    </source>
</evidence>
<evidence type="ECO:0000313" key="15">
    <source>
        <dbReference type="Proteomes" id="UP000807469"/>
    </source>
</evidence>
<dbReference type="PANTHER" id="PTHR13190:SF1">
    <property type="entry name" value="AUTOPHAGY-RELATED 2, ISOFORM A"/>
    <property type="match status" value="1"/>
</dbReference>
<dbReference type="OrthoDB" id="18982at2759"/>
<feature type="compositionally biased region" description="Low complexity" evidence="13">
    <location>
        <begin position="282"/>
        <end position="293"/>
    </location>
</feature>
<feature type="compositionally biased region" description="Polar residues" evidence="13">
    <location>
        <begin position="1494"/>
        <end position="1503"/>
    </location>
</feature>
<name>A0A9P5YNQ2_9AGAR</name>
<feature type="region of interest" description="Disordered" evidence="13">
    <location>
        <begin position="282"/>
        <end position="312"/>
    </location>
</feature>
<evidence type="ECO:0000256" key="12">
    <source>
        <dbReference type="ARBA" id="ARBA00024631"/>
    </source>
</evidence>
<feature type="compositionally biased region" description="Polar residues" evidence="13">
    <location>
        <begin position="294"/>
        <end position="308"/>
    </location>
</feature>
<dbReference type="GO" id="GO:0006869">
    <property type="term" value="P:lipid transport"/>
    <property type="evidence" value="ECO:0007669"/>
    <property type="project" value="UniProtKB-KW"/>
</dbReference>
<dbReference type="InterPro" id="IPR026849">
    <property type="entry name" value="ATG2"/>
</dbReference>
<protein>
    <recommendedName>
        <fullName evidence="4">Autophagy-related protein 2</fullName>
    </recommendedName>
</protein>
<evidence type="ECO:0000256" key="7">
    <source>
        <dbReference type="ARBA" id="ARBA00023006"/>
    </source>
</evidence>
<keyword evidence="9" id="KW-0472">Membrane</keyword>
<dbReference type="EMBL" id="MU155564">
    <property type="protein sequence ID" value="KAF9472211.1"/>
    <property type="molecule type" value="Genomic_DNA"/>
</dbReference>
<evidence type="ECO:0000256" key="11">
    <source>
        <dbReference type="ARBA" id="ARBA00024615"/>
    </source>
</evidence>
<comment type="caution">
    <text evidence="14">The sequence shown here is derived from an EMBL/GenBank/DDBJ whole genome shotgun (WGS) entry which is preliminary data.</text>
</comment>
<dbReference type="PANTHER" id="PTHR13190">
    <property type="entry name" value="AUTOPHAGY-RELATED 2, ISOFORM A"/>
    <property type="match status" value="1"/>
</dbReference>
<keyword evidence="6" id="KW-0256">Endoplasmic reticulum</keyword>
<evidence type="ECO:0000256" key="1">
    <source>
        <dbReference type="ARBA" id="ARBA00004406"/>
    </source>
</evidence>
<sequence length="1943" mass="214329">MAWYSSWIPGLPNFNFSIPTSIQGHFISFVLKKFLGHLLTPGQLDYRQIDSQIGSGYVQINDLVLSPEAVNGYLTGLPLILQDGTITSIKVRVPWPNPLASTLGFSLNSAHLKFCVATVRTSVGRSDIDLTDSVASVAETFIHEELSLQEEASLWRSLRHEISGQPEIREGILPGGLDTSTNASDIHKFDMDPTGISVFAGLIERLLARFEFDAQDIKITLIHPQNISLTLSLQDLRYHTDTASPPNFSTETHVQGVQGERHTLSINGISLSSRDLSIPLSPSSLSIEPASDSGNVDSSPPSHASSDTPPMDEDARYIMAQPLAFLPSRPSSPSGSASSSMYASAISKISSTYPASGGLETKPVVALSQLDEDVMVSLRSEPVIFKITTPSNALVPEDDPFLFSPTTRPEDQLHLTLSVGILGCVLRPWQILSLSRLANAMAMSGDQSNAISTRKVSPERAIPPIKMSADVRAAVLLLISTHLNPTLSTIEFFDRPLVPPESNFGYTRILLDSLAFTLSVDNKPPFKDTGPGTSHPLNFSALKSLEISVVDISVFLFSKAPKDMTSNLHAFPLLITDPHLPSQYHRPHIHRQNDPGSLSLPNFDVIDWKCVNYGTRLSHWRCYPSRANPADRTFAHPESGNTSAQNPSQPAIRLIGRRTAIANGDKYLVPHTVDDVDIDVAPLHIRIDLQYILQPEGPITFFEDILLSDILIVGEKSCSSESTVDKSFVTPERSKLSEKGYSHNNPRSESTSGFFYTTINFHAVRLSICCPPPPQFVKRSGILTLDFNGTTIIVGSKPPKPSTKFARPDDASTLELNMSDESVLLQASFNRIVLACSLVNETSATAFLSIGPLTDDISTQSVVIEDNTSFLEPRFLIIKPTLRDLETVPTMAVSFDIPSVLVDISKPIFDSLQYWADDASQLLERLSIPGTEVGISNSGDTSLIGSRFFARSRTDSGRVLASSTSEVADFVIKFSISEAAVSVLIPRTDDDRSDLRPIYINASDLDILIELNPDRKQQTILTIGIMNLTMENISKENTRQRLLGLTSPHSLTTASKSILKLRFSTATLPETSGKETRIKLTLCGFTFTFFPDLYWISDLVAFAKNPPGTFESVIPSVHTRIFVKICDGSIRVLAPIYPGALVSYMQELEFSTDVIGDSRDSSFHVTANSLALLAIDDVQDQVSNGQGPRPFQGVSSWMTTGYALLAEVSELDMSLTNQLAANPSWKLQVERVVLRLHLCADSLIVVTMLSQDLRKLFERPEAKPKLSNRNPAVVGRFETESTTIMSSVEDLAFKKIPEIGPAADMIYDDLPTNMDYLDESFGAAAGLRELVDEDFDDFEDREIDVKTNTDDSYIISSVGGETVKLFDPQGLDLVEDYYPSIPPEKPKGDSRSNDANFSVRILDGNVNLFLHDGYDWGKTRKTIEEEVKEMRKRLAKIRQLVANGQMQEPIVEDTSAFLFNSIHIGLDQDVDGFEEPSALIAAIDEELKDDLETASQSSWQTLHPPTYNKPRGRSTRIYGRKLTRSRMPSIEFSLAGISAEFDQFKLDDPLVSRTLVTIRDLEILDHIKTSTWKKFLTELRSDSRGNIRETDSNMVRIELTGIRPVEGNSSEEVRLRAKILPLRLYVDQDAVDFLKKFFSFKVPSSAYPPDAQLPDERETFIQLGEIFPVDLKLDYKPRRVDYRALKEGRTIELMNFFHFDGAEMTLRHITLAGVTGWPRFFEMLNDLWTPDVKATQLAEVISGVAPIRSIVNVGSGVADLILLPIAQYQKDGRIVRGVQKGATAFVKSTAIEAIKMGAKLATGTQVILEQAEGILGGRLDTPITAEPVGDEFDVDNVENDGTAEMISKYAQQPTDLKEGVQSAYKSLQRNLNSAAQTILAVPMEVYERSGNEGPVRSVIRAVPIAVLKPMIGASEAVSKTLLGLHNTLDPSIRHDNEAKYKLR</sequence>
<organism evidence="14 15">
    <name type="scientific">Pholiota conissans</name>
    <dbReference type="NCBI Taxonomy" id="109636"/>
    <lineage>
        <taxon>Eukaryota</taxon>
        <taxon>Fungi</taxon>
        <taxon>Dikarya</taxon>
        <taxon>Basidiomycota</taxon>
        <taxon>Agaricomycotina</taxon>
        <taxon>Agaricomycetes</taxon>
        <taxon>Agaricomycetidae</taxon>
        <taxon>Agaricales</taxon>
        <taxon>Agaricineae</taxon>
        <taxon>Strophariaceae</taxon>
        <taxon>Pholiota</taxon>
    </lineage>
</organism>
<dbReference type="Pfam" id="PF13329">
    <property type="entry name" value="ATG2_CAD"/>
    <property type="match status" value="1"/>
</dbReference>
<comment type="catalytic activity">
    <reaction evidence="10">
        <text>a 1,2-diacyl-sn-glycero-3-phospho-L-serine(in) = a 1,2-diacyl-sn-glycero-3-phospho-L-serine(out)</text>
        <dbReference type="Rhea" id="RHEA:38663"/>
        <dbReference type="ChEBI" id="CHEBI:57262"/>
    </reaction>
</comment>
<evidence type="ECO:0000256" key="6">
    <source>
        <dbReference type="ARBA" id="ARBA00022824"/>
    </source>
</evidence>
<dbReference type="GO" id="GO:0061709">
    <property type="term" value="P:reticulophagy"/>
    <property type="evidence" value="ECO:0007669"/>
    <property type="project" value="TreeGrafter"/>
</dbReference>
<comment type="similarity">
    <text evidence="3">Belongs to the ATG2 family.</text>
</comment>
<keyword evidence="8" id="KW-0445">Lipid transport</keyword>
<evidence type="ECO:0000256" key="9">
    <source>
        <dbReference type="ARBA" id="ARBA00023136"/>
    </source>
</evidence>
<comment type="catalytic activity">
    <reaction evidence="12">
        <text>a 1,2-diacyl-sn-glycero-3-phosphocholine(in) = a 1,2-diacyl-sn-glycero-3-phosphocholine(out)</text>
        <dbReference type="Rhea" id="RHEA:38571"/>
        <dbReference type="ChEBI" id="CHEBI:57643"/>
    </reaction>
</comment>
<accession>A0A9P5YNQ2</accession>
<evidence type="ECO:0000256" key="10">
    <source>
        <dbReference type="ARBA" id="ARBA00024479"/>
    </source>
</evidence>
<comment type="subcellular location">
    <subcellularLocation>
        <location evidence="1">Endoplasmic reticulum membrane</location>
        <topology evidence="1">Peripheral membrane protein</topology>
    </subcellularLocation>
    <subcellularLocation>
        <location evidence="2">Preautophagosomal structure membrane</location>
        <topology evidence="2">Peripheral membrane protein</topology>
    </subcellularLocation>
</comment>
<keyword evidence="7" id="KW-0072">Autophagy</keyword>
<evidence type="ECO:0000256" key="2">
    <source>
        <dbReference type="ARBA" id="ARBA00004623"/>
    </source>
</evidence>
<keyword evidence="15" id="KW-1185">Reference proteome</keyword>
<dbReference type="GO" id="GO:0032266">
    <property type="term" value="F:phosphatidylinositol-3-phosphate binding"/>
    <property type="evidence" value="ECO:0007669"/>
    <property type="project" value="TreeGrafter"/>
</dbReference>
<evidence type="ECO:0000256" key="3">
    <source>
        <dbReference type="ARBA" id="ARBA00009714"/>
    </source>
</evidence>
<dbReference type="GO" id="GO:0061908">
    <property type="term" value="C:phagophore"/>
    <property type="evidence" value="ECO:0007669"/>
    <property type="project" value="TreeGrafter"/>
</dbReference>
<dbReference type="GO" id="GO:0043495">
    <property type="term" value="F:protein-membrane adaptor activity"/>
    <property type="evidence" value="ECO:0007669"/>
    <property type="project" value="TreeGrafter"/>
</dbReference>